<dbReference type="SUPFAM" id="SSF56349">
    <property type="entry name" value="DNA breaking-rejoining enzymes"/>
    <property type="match status" value="1"/>
</dbReference>
<dbReference type="HOGENOM" id="CLU_027562_9_2_9"/>
<evidence type="ECO:0000313" key="10">
    <source>
        <dbReference type="Proteomes" id="UP000013523"/>
    </source>
</evidence>
<evidence type="ECO:0000256" key="4">
    <source>
        <dbReference type="ARBA" id="ARBA00023125"/>
    </source>
</evidence>
<evidence type="ECO:0000256" key="3">
    <source>
        <dbReference type="ARBA" id="ARBA00022908"/>
    </source>
</evidence>
<accession>R4K4W9</accession>
<dbReference type="PATRIC" id="fig|86416.3.peg.2761"/>
<proteinExistence type="inferred from homology"/>
<dbReference type="CDD" id="cd00397">
    <property type="entry name" value="DNA_BRE_C"/>
    <property type="match status" value="1"/>
</dbReference>
<evidence type="ECO:0000313" key="9">
    <source>
        <dbReference type="EMBL" id="AGK97613.1"/>
    </source>
</evidence>
<dbReference type="InterPro" id="IPR011010">
    <property type="entry name" value="DNA_brk_join_enz"/>
</dbReference>
<keyword evidence="4 6" id="KW-0238">DNA-binding</keyword>
<keyword evidence="10" id="KW-1185">Reference proteome</keyword>
<dbReference type="Gene3D" id="1.10.150.130">
    <property type="match status" value="1"/>
</dbReference>
<evidence type="ECO:0000256" key="6">
    <source>
        <dbReference type="PROSITE-ProRule" id="PRU01248"/>
    </source>
</evidence>
<evidence type="ECO:0000256" key="1">
    <source>
        <dbReference type="ARBA" id="ARBA00003283"/>
    </source>
</evidence>
<dbReference type="Pfam" id="PF00589">
    <property type="entry name" value="Phage_integrase"/>
    <property type="match status" value="1"/>
</dbReference>
<dbReference type="EMBL" id="CP003261">
    <property type="protein sequence ID" value="AGK97613.1"/>
    <property type="molecule type" value="Genomic_DNA"/>
</dbReference>
<feature type="domain" description="Tyr recombinase" evidence="7">
    <location>
        <begin position="140"/>
        <end position="322"/>
    </location>
</feature>
<dbReference type="Proteomes" id="UP000013523">
    <property type="component" value="Chromosome"/>
</dbReference>
<dbReference type="PANTHER" id="PTHR30349:SF64">
    <property type="entry name" value="PROPHAGE INTEGRASE INTD-RELATED"/>
    <property type="match status" value="1"/>
</dbReference>
<evidence type="ECO:0000259" key="7">
    <source>
        <dbReference type="PROSITE" id="PS51898"/>
    </source>
</evidence>
<dbReference type="InterPro" id="IPR050090">
    <property type="entry name" value="Tyrosine_recombinase_XerCD"/>
</dbReference>
<dbReference type="RefSeq" id="WP_015615907.1">
    <property type="nucleotide sequence ID" value="NC_021182.1"/>
</dbReference>
<dbReference type="InterPro" id="IPR044068">
    <property type="entry name" value="CB"/>
</dbReference>
<gene>
    <name evidence="9" type="ORF">Clopa_2774</name>
</gene>
<protein>
    <submittedName>
        <fullName evidence="9">Site-specific recombinase XerD</fullName>
    </submittedName>
</protein>
<keyword evidence="5" id="KW-0233">DNA recombination</keyword>
<dbReference type="PROSITE" id="PS51900">
    <property type="entry name" value="CB"/>
    <property type="match status" value="1"/>
</dbReference>
<evidence type="ECO:0000256" key="5">
    <source>
        <dbReference type="ARBA" id="ARBA00023172"/>
    </source>
</evidence>
<dbReference type="InterPro" id="IPR010998">
    <property type="entry name" value="Integrase_recombinase_N"/>
</dbReference>
<dbReference type="AlphaFoldDB" id="R4K4W9"/>
<dbReference type="eggNOG" id="COG4974">
    <property type="taxonomic scope" value="Bacteria"/>
</dbReference>
<name>R4K4W9_CLOPA</name>
<dbReference type="InterPro" id="IPR002104">
    <property type="entry name" value="Integrase_catalytic"/>
</dbReference>
<dbReference type="STRING" id="86416.Clopa_2774"/>
<evidence type="ECO:0000256" key="2">
    <source>
        <dbReference type="ARBA" id="ARBA00008857"/>
    </source>
</evidence>
<evidence type="ECO:0000259" key="8">
    <source>
        <dbReference type="PROSITE" id="PS51900"/>
    </source>
</evidence>
<dbReference type="Pfam" id="PF02899">
    <property type="entry name" value="Phage_int_SAM_1"/>
    <property type="match status" value="1"/>
</dbReference>
<keyword evidence="3" id="KW-0229">DNA integration</keyword>
<comment type="similarity">
    <text evidence="2">Belongs to the 'phage' integrase family.</text>
</comment>
<feature type="domain" description="Core-binding (CB)" evidence="8">
    <location>
        <begin position="8"/>
        <end position="119"/>
    </location>
</feature>
<dbReference type="GO" id="GO:0003677">
    <property type="term" value="F:DNA binding"/>
    <property type="evidence" value="ECO:0007669"/>
    <property type="project" value="UniProtKB-UniRule"/>
</dbReference>
<dbReference type="GO" id="GO:0006310">
    <property type="term" value="P:DNA recombination"/>
    <property type="evidence" value="ECO:0007669"/>
    <property type="project" value="UniProtKB-KW"/>
</dbReference>
<dbReference type="InterPro" id="IPR013762">
    <property type="entry name" value="Integrase-like_cat_sf"/>
</dbReference>
<dbReference type="InterPro" id="IPR004107">
    <property type="entry name" value="Integrase_SAM-like_N"/>
</dbReference>
<dbReference type="Gene3D" id="1.10.443.10">
    <property type="entry name" value="Intergrase catalytic core"/>
    <property type="match status" value="1"/>
</dbReference>
<dbReference type="PANTHER" id="PTHR30349">
    <property type="entry name" value="PHAGE INTEGRASE-RELATED"/>
    <property type="match status" value="1"/>
</dbReference>
<dbReference type="PROSITE" id="PS51898">
    <property type="entry name" value="TYR_RECOMBINASE"/>
    <property type="match status" value="1"/>
</dbReference>
<organism evidence="9 10">
    <name type="scientific">Clostridium pasteurianum BC1</name>
    <dbReference type="NCBI Taxonomy" id="86416"/>
    <lineage>
        <taxon>Bacteria</taxon>
        <taxon>Bacillati</taxon>
        <taxon>Bacillota</taxon>
        <taxon>Clostridia</taxon>
        <taxon>Eubacteriales</taxon>
        <taxon>Clostridiaceae</taxon>
        <taxon>Clostridium</taxon>
    </lineage>
</organism>
<dbReference type="GO" id="GO:0015074">
    <property type="term" value="P:DNA integration"/>
    <property type="evidence" value="ECO:0007669"/>
    <property type="project" value="InterPro"/>
</dbReference>
<sequence length="335" mass="40081">MNKDVKKYSLDYKIDDFMIWCQQKDLRIKTITSYESCLRLFARYMKDEHGIDNINEIKEQHIREYIKYTKERGKYTFVSDKNSLRINYPENRKDYNSKISVTTINNYIRNLKVFFNYMEEEYNLKNNPMKKIRQFKNSRKPKEAITDAELKRLLQNIDTTKFHEYRDYIIIQLLIDTGMRLNECLLLEIENLDLDRRAILIPQDITKGRKDRYVFFSRSMGTQLKRWIQYKDRYIESELLFCTKHNTRLSVSNFEKNFRGYCGRAGLKNVTAHCLRNNFERNFLINGGSIHILSKLLGHSSVTVTEQAYADLSDEDIRKAYNKISPIERIKGGRK</sequence>
<comment type="function">
    <text evidence="1">Site-specific tyrosine recombinase, which acts by catalyzing the cutting and rejoining of the recombining DNA molecules.</text>
</comment>
<reference evidence="9 10" key="1">
    <citation type="submission" date="2012-01" db="EMBL/GenBank/DDBJ databases">
        <title>Complete sequence of chromosome of Clostridium pasteurianum BC1.</title>
        <authorList>
            <consortium name="US DOE Joint Genome Institute"/>
            <person name="Lucas S."/>
            <person name="Han J."/>
            <person name="Lapidus A."/>
            <person name="Cheng J.-F."/>
            <person name="Goodwin L."/>
            <person name="Pitluck S."/>
            <person name="Peters L."/>
            <person name="Mikhailova N."/>
            <person name="Teshima H."/>
            <person name="Detter J.C."/>
            <person name="Han C."/>
            <person name="Tapia R."/>
            <person name="Land M."/>
            <person name="Hauser L."/>
            <person name="Kyrpides N."/>
            <person name="Ivanova N."/>
            <person name="Pagani I."/>
            <person name="Dunn J."/>
            <person name="Taghavi S."/>
            <person name="Francis A."/>
            <person name="van der Lelie D."/>
            <person name="Woyke T."/>
        </authorList>
    </citation>
    <scope>NUCLEOTIDE SEQUENCE [LARGE SCALE GENOMIC DNA]</scope>
    <source>
        <strain evidence="9 10">BC1</strain>
    </source>
</reference>
<dbReference type="KEGG" id="cpas:Clopa_2774"/>
<dbReference type="OrthoDB" id="9785687at2"/>